<evidence type="ECO:0000313" key="14">
    <source>
        <dbReference type="Proteomes" id="UP000218231"/>
    </source>
</evidence>
<feature type="transmembrane region" description="Helical" evidence="12">
    <location>
        <begin position="175"/>
        <end position="197"/>
    </location>
</feature>
<comment type="subcellular location">
    <subcellularLocation>
        <location evidence="1">Cell membrane</location>
        <topology evidence="1">Multi-pass membrane protein</topology>
    </subcellularLocation>
</comment>
<dbReference type="Gene3D" id="1.20.1730.10">
    <property type="entry name" value="Sodium/glucose cotransporter"/>
    <property type="match status" value="1"/>
</dbReference>
<evidence type="ECO:0000256" key="3">
    <source>
        <dbReference type="ARBA" id="ARBA00022448"/>
    </source>
</evidence>
<dbReference type="EMBL" id="LIAE01006517">
    <property type="protein sequence ID" value="PAV88506.1"/>
    <property type="molecule type" value="Genomic_DNA"/>
</dbReference>
<organism evidence="13 14">
    <name type="scientific">Diploscapter pachys</name>
    <dbReference type="NCBI Taxonomy" id="2018661"/>
    <lineage>
        <taxon>Eukaryota</taxon>
        <taxon>Metazoa</taxon>
        <taxon>Ecdysozoa</taxon>
        <taxon>Nematoda</taxon>
        <taxon>Chromadorea</taxon>
        <taxon>Rhabditida</taxon>
        <taxon>Rhabditina</taxon>
        <taxon>Rhabditomorpha</taxon>
        <taxon>Rhabditoidea</taxon>
        <taxon>Rhabditidae</taxon>
        <taxon>Diploscapter</taxon>
    </lineage>
</organism>
<dbReference type="PROSITE" id="PS50283">
    <property type="entry name" value="NA_SOLUT_SYMP_3"/>
    <property type="match status" value="1"/>
</dbReference>
<dbReference type="Pfam" id="PF00474">
    <property type="entry name" value="SSF"/>
    <property type="match status" value="1"/>
</dbReference>
<reference evidence="13 14" key="1">
    <citation type="journal article" date="2017" name="Curr. Biol.">
        <title>Genome architecture and evolution of a unichromosomal asexual nematode.</title>
        <authorList>
            <person name="Fradin H."/>
            <person name="Zegar C."/>
            <person name="Gutwein M."/>
            <person name="Lucas J."/>
            <person name="Kovtun M."/>
            <person name="Corcoran D."/>
            <person name="Baugh L.R."/>
            <person name="Kiontke K."/>
            <person name="Gunsalus K."/>
            <person name="Fitch D.H."/>
            <person name="Piano F."/>
        </authorList>
    </citation>
    <scope>NUCLEOTIDE SEQUENCE [LARGE SCALE GENOMIC DNA]</scope>
    <source>
        <strain evidence="13">PF1309</strain>
    </source>
</reference>
<feature type="transmembrane region" description="Helical" evidence="12">
    <location>
        <begin position="291"/>
        <end position="313"/>
    </location>
</feature>
<keyword evidence="3" id="KW-0813">Transport</keyword>
<keyword evidence="4" id="KW-1003">Cell membrane</keyword>
<keyword evidence="5 12" id="KW-0812">Transmembrane</keyword>
<dbReference type="OrthoDB" id="6132759at2759"/>
<feature type="transmembrane region" description="Helical" evidence="12">
    <location>
        <begin position="325"/>
        <end position="345"/>
    </location>
</feature>
<evidence type="ECO:0000256" key="6">
    <source>
        <dbReference type="ARBA" id="ARBA00022989"/>
    </source>
</evidence>
<keyword evidence="10" id="KW-0739">Sodium transport</keyword>
<keyword evidence="7" id="KW-0915">Sodium</keyword>
<evidence type="ECO:0000256" key="7">
    <source>
        <dbReference type="ARBA" id="ARBA00023053"/>
    </source>
</evidence>
<accession>A0A2A2LQJ1</accession>
<dbReference type="GO" id="GO:0015293">
    <property type="term" value="F:symporter activity"/>
    <property type="evidence" value="ECO:0007669"/>
    <property type="project" value="TreeGrafter"/>
</dbReference>
<feature type="transmembrane region" description="Helical" evidence="12">
    <location>
        <begin position="217"/>
        <end position="237"/>
    </location>
</feature>
<keyword evidence="8" id="KW-0406">Ion transport</keyword>
<dbReference type="InterPro" id="IPR038377">
    <property type="entry name" value="Na/Glc_symporter_sf"/>
</dbReference>
<evidence type="ECO:0000256" key="4">
    <source>
        <dbReference type="ARBA" id="ARBA00022475"/>
    </source>
</evidence>
<proteinExistence type="inferred from homology"/>
<gene>
    <name evidence="13" type="ORF">WR25_07892</name>
</gene>
<feature type="transmembrane region" description="Helical" evidence="12">
    <location>
        <begin position="6"/>
        <end position="24"/>
    </location>
</feature>
<dbReference type="GO" id="GO:0006814">
    <property type="term" value="P:sodium ion transport"/>
    <property type="evidence" value="ECO:0007669"/>
    <property type="project" value="UniProtKB-KW"/>
</dbReference>
<dbReference type="InterPro" id="IPR001734">
    <property type="entry name" value="Na/solute_symporter"/>
</dbReference>
<dbReference type="PANTHER" id="PTHR42985">
    <property type="entry name" value="SODIUM-COUPLED MONOCARBOXYLATE TRANSPORTER"/>
    <property type="match status" value="1"/>
</dbReference>
<feature type="transmembrane region" description="Helical" evidence="12">
    <location>
        <begin position="85"/>
        <end position="104"/>
    </location>
</feature>
<keyword evidence="9 12" id="KW-0472">Membrane</keyword>
<name>A0A2A2LQJ1_9BILA</name>
<evidence type="ECO:0000313" key="13">
    <source>
        <dbReference type="EMBL" id="PAV88506.1"/>
    </source>
</evidence>
<evidence type="ECO:0000256" key="1">
    <source>
        <dbReference type="ARBA" id="ARBA00004651"/>
    </source>
</evidence>
<comment type="similarity">
    <text evidence="2 11">Belongs to the sodium:solute symporter (SSF) (TC 2.A.21) family.</text>
</comment>
<evidence type="ECO:0000256" key="12">
    <source>
        <dbReference type="SAM" id="Phobius"/>
    </source>
</evidence>
<dbReference type="GO" id="GO:0005886">
    <property type="term" value="C:plasma membrane"/>
    <property type="evidence" value="ECO:0007669"/>
    <property type="project" value="UniProtKB-SubCell"/>
</dbReference>
<keyword evidence="6 12" id="KW-1133">Transmembrane helix</keyword>
<dbReference type="AlphaFoldDB" id="A0A2A2LQJ1"/>
<comment type="caution">
    <text evidence="13">The sequence shown here is derived from an EMBL/GenBank/DDBJ whole genome shotgun (WGS) entry which is preliminary data.</text>
</comment>
<evidence type="ECO:0000256" key="5">
    <source>
        <dbReference type="ARBA" id="ARBA00022692"/>
    </source>
</evidence>
<evidence type="ECO:0000256" key="8">
    <source>
        <dbReference type="ARBA" id="ARBA00023065"/>
    </source>
</evidence>
<feature type="transmembrane region" description="Helical" evidence="12">
    <location>
        <begin position="136"/>
        <end position="154"/>
    </location>
</feature>
<evidence type="ECO:0000256" key="10">
    <source>
        <dbReference type="ARBA" id="ARBA00023201"/>
    </source>
</evidence>
<dbReference type="Proteomes" id="UP000218231">
    <property type="component" value="Unassembled WGS sequence"/>
</dbReference>
<dbReference type="InterPro" id="IPR051163">
    <property type="entry name" value="Sodium:Solute_Symporter_SSF"/>
</dbReference>
<keyword evidence="14" id="KW-1185">Reference proteome</keyword>
<dbReference type="PANTHER" id="PTHR42985:SF2">
    <property type="entry name" value="SODIUM-DEPENDENT MULTIVITAMIN TRANSPORTER"/>
    <property type="match status" value="1"/>
</dbReference>
<evidence type="ECO:0000256" key="2">
    <source>
        <dbReference type="ARBA" id="ARBA00006434"/>
    </source>
</evidence>
<feature type="transmembrane region" description="Helical" evidence="12">
    <location>
        <begin position="351"/>
        <end position="374"/>
    </location>
</feature>
<protein>
    <submittedName>
        <fullName evidence="13">Uncharacterized protein</fullName>
    </submittedName>
</protein>
<evidence type="ECO:0000256" key="9">
    <source>
        <dbReference type="ARBA" id="ARBA00023136"/>
    </source>
</evidence>
<feature type="transmembrane region" description="Helical" evidence="12">
    <location>
        <begin position="59"/>
        <end position="78"/>
    </location>
</feature>
<dbReference type="STRING" id="2018661.A0A2A2LQJ1"/>
<sequence>MILWFFLVYLIAFPLVAFVFLPVLHRLNTTSIYETLLYNSVALYAPSLALSSLTGIPLILSITLSAVLSAVYISFGGAKAGIHTSAIQMLVIFASMAVLVAIGLRNTTLQEVLSTAHNGHRLNLYDLRMDPRVRHSIWSVVIGGTGNVLCLFASNQLSMQKYMVMKNLKDAQRVVLLNIPFNAFILLTYVSTGLIVYQYYASCHPQLGSTNELLPRFVLDALSQVPGIIGLFAAAIYSAGIRQKKTCQILANMHIFSTLSSSFAALSALLISDATTSFNKGKIMRFDEKRAVTVARFLPIIFAFLTVGMAILCSKLKTIVLQISFIVFGAAGGPVLGSFVVGLFFKFVRGQAALAGIVSSILISFMVAIGSAILKADPVQLPLVRDCRAENITIASQMQLPENYGYVKINQFYGLENIFQVSYQYYSIIGVLSNVIVSIIWQHCFGGSSSNCEDVPDELLSPMVRSKLQPVKSNEAEQNLMEKQVTDAV</sequence>
<evidence type="ECO:0000256" key="11">
    <source>
        <dbReference type="RuleBase" id="RU362091"/>
    </source>
</evidence>